<protein>
    <submittedName>
        <fullName evidence="3">HD domain-containing protein</fullName>
    </submittedName>
</protein>
<reference evidence="3 4" key="1">
    <citation type="submission" date="2020-03" db="EMBL/GenBank/DDBJ databases">
        <title>WGS of actinomycetes isolated from Thailand.</title>
        <authorList>
            <person name="Thawai C."/>
        </authorList>
    </citation>
    <scope>NUCLEOTIDE SEQUENCE [LARGE SCALE GENOMIC DNA]</scope>
    <source>
        <strain evidence="3 4">PLAI 1-29</strain>
    </source>
</reference>
<feature type="region of interest" description="Disordered" evidence="1">
    <location>
        <begin position="95"/>
        <end position="117"/>
    </location>
</feature>
<dbReference type="Proteomes" id="UP000695264">
    <property type="component" value="Unassembled WGS sequence"/>
</dbReference>
<evidence type="ECO:0000313" key="3">
    <source>
        <dbReference type="EMBL" id="NJQ00916.1"/>
    </source>
</evidence>
<dbReference type="PANTHER" id="PTHR45228:SF4">
    <property type="entry name" value="LIPOPROTEIN"/>
    <property type="match status" value="1"/>
</dbReference>
<accession>A0ABX1BT84</accession>
<dbReference type="PANTHER" id="PTHR45228">
    <property type="entry name" value="CYCLIC DI-GMP PHOSPHODIESTERASE TM_0186-RELATED"/>
    <property type="match status" value="1"/>
</dbReference>
<comment type="caution">
    <text evidence="3">The sequence shown here is derived from an EMBL/GenBank/DDBJ whole genome shotgun (WGS) entry which is preliminary data.</text>
</comment>
<dbReference type="PROSITE" id="PS51832">
    <property type="entry name" value="HD_GYP"/>
    <property type="match status" value="1"/>
</dbReference>
<sequence length="425" mass="42771">MPATAVRGAAAVAGATACVWTLGQGVVRPGTALAFGLLIAAGELLRCGPGRRRAPLAAAGSTAYALLGGVGGVGGGVAQTVAVVLVSALAGAAPSAAPGRAAGPAPSTRPAGPARSAVAGVPERTGMFLDRPVRRALTAGFAAVCVETLHPGANPAVWSGRGPVQALFLLGVALLTAQGDALLRAVLDRRRAGRPLGALLREGWRTPPGAGPAAHAAGALLALATATVGLWALPAFCLPLLPGVYAARRFEAARATGRQTAVSLARATELAGCVPAGHPHRVASLSRAVGRELGLSARELDLVEDAALTHDIGRLSLPDPAHGGGEPLPAEERRRIARLGGAVVRQSGAGAEIAAVVERQADRRRDQPLPARIIRAVDAYDELVDGGAPAGPETLDRLRRSAGDALEPRVVDALARVLALRGTAP</sequence>
<feature type="domain" description="HD-GYP" evidence="2">
    <location>
        <begin position="253"/>
        <end position="425"/>
    </location>
</feature>
<dbReference type="SUPFAM" id="SSF109604">
    <property type="entry name" value="HD-domain/PDEase-like"/>
    <property type="match status" value="1"/>
</dbReference>
<dbReference type="InterPro" id="IPR003607">
    <property type="entry name" value="HD/PDEase_dom"/>
</dbReference>
<dbReference type="PROSITE" id="PS51257">
    <property type="entry name" value="PROKAR_LIPOPROTEIN"/>
    <property type="match status" value="1"/>
</dbReference>
<dbReference type="InterPro" id="IPR037522">
    <property type="entry name" value="HD_GYP_dom"/>
</dbReference>
<evidence type="ECO:0000256" key="1">
    <source>
        <dbReference type="SAM" id="MobiDB-lite"/>
    </source>
</evidence>
<proteinExistence type="predicted"/>
<dbReference type="Gene3D" id="1.10.3210.10">
    <property type="entry name" value="Hypothetical protein af1432"/>
    <property type="match status" value="1"/>
</dbReference>
<organism evidence="3 4">
    <name type="scientific">Streptomyces zingiberis</name>
    <dbReference type="NCBI Taxonomy" id="2053010"/>
    <lineage>
        <taxon>Bacteria</taxon>
        <taxon>Bacillati</taxon>
        <taxon>Actinomycetota</taxon>
        <taxon>Actinomycetes</taxon>
        <taxon>Kitasatosporales</taxon>
        <taxon>Streptomycetaceae</taxon>
        <taxon>Streptomyces</taxon>
    </lineage>
</organism>
<dbReference type="CDD" id="cd00077">
    <property type="entry name" value="HDc"/>
    <property type="match status" value="1"/>
</dbReference>
<evidence type="ECO:0000259" key="2">
    <source>
        <dbReference type="PROSITE" id="PS51832"/>
    </source>
</evidence>
<dbReference type="Pfam" id="PF01966">
    <property type="entry name" value="HD"/>
    <property type="match status" value="1"/>
</dbReference>
<keyword evidence="4" id="KW-1185">Reference proteome</keyword>
<dbReference type="InterPro" id="IPR006674">
    <property type="entry name" value="HD_domain"/>
</dbReference>
<evidence type="ECO:0000313" key="4">
    <source>
        <dbReference type="Proteomes" id="UP000695264"/>
    </source>
</evidence>
<dbReference type="EMBL" id="JAATEN010000006">
    <property type="protein sequence ID" value="NJQ00916.1"/>
    <property type="molecule type" value="Genomic_DNA"/>
</dbReference>
<dbReference type="InterPro" id="IPR052020">
    <property type="entry name" value="Cyclic_di-GMP/3'3'-cGAMP_PDE"/>
</dbReference>
<name>A0ABX1BT84_9ACTN</name>
<gene>
    <name evidence="3" type="ORF">HCK00_10325</name>
</gene>